<protein>
    <submittedName>
        <fullName evidence="3">Stress responsive protein</fullName>
    </submittedName>
</protein>
<dbReference type="InterPro" id="IPR007138">
    <property type="entry name" value="ABM_dom"/>
</dbReference>
<dbReference type="KEGG" id="pbv:AR543_14440"/>
<dbReference type="SUPFAM" id="SSF54909">
    <property type="entry name" value="Dimeric alpha+beta barrel"/>
    <property type="match status" value="1"/>
</dbReference>
<reference evidence="4" key="1">
    <citation type="submission" date="2015-10" db="EMBL/GenBank/DDBJ databases">
        <title>Genome of Paenibacillus bovis sp. nov.</title>
        <authorList>
            <person name="Wu Z."/>
            <person name="Gao C."/>
            <person name="Liu Z."/>
            <person name="Zheng H."/>
        </authorList>
    </citation>
    <scope>NUCLEOTIDE SEQUENCE [LARGE SCALE GENOMIC DNA]</scope>
    <source>
        <strain evidence="4">BD3526</strain>
    </source>
</reference>
<keyword evidence="4" id="KW-1185">Reference proteome</keyword>
<proteinExistence type="predicted"/>
<evidence type="ECO:0000313" key="3">
    <source>
        <dbReference type="EMBL" id="ANF97083.1"/>
    </source>
</evidence>
<dbReference type="InterPro" id="IPR011008">
    <property type="entry name" value="Dimeric_a/b-barrel"/>
</dbReference>
<dbReference type="OrthoDB" id="9808130at2"/>
<dbReference type="STRING" id="1616788.AR543_14440"/>
<dbReference type="SMART" id="SM00886">
    <property type="entry name" value="Dabb"/>
    <property type="match status" value="1"/>
</dbReference>
<evidence type="ECO:0000259" key="1">
    <source>
        <dbReference type="PROSITE" id="PS51502"/>
    </source>
</evidence>
<feature type="domain" description="ABM" evidence="2">
    <location>
        <begin position="6"/>
        <end position="97"/>
    </location>
</feature>
<organism evidence="3 4">
    <name type="scientific">Paenibacillus bovis</name>
    <dbReference type="NCBI Taxonomy" id="1616788"/>
    <lineage>
        <taxon>Bacteria</taxon>
        <taxon>Bacillati</taxon>
        <taxon>Bacillota</taxon>
        <taxon>Bacilli</taxon>
        <taxon>Bacillales</taxon>
        <taxon>Paenibacillaceae</taxon>
        <taxon>Paenibacillus</taxon>
    </lineage>
</organism>
<feature type="domain" description="Stress-response A/B barrel" evidence="1">
    <location>
        <begin position="4"/>
        <end position="96"/>
    </location>
</feature>
<dbReference type="PROSITE" id="PS51725">
    <property type="entry name" value="ABM"/>
    <property type="match status" value="1"/>
</dbReference>
<accession>A0A172ZHS0</accession>
<name>A0A172ZHS0_9BACL</name>
<sequence length="100" mass="11635">MSTIKHMVTFSLHSGKDNEQAEAFLNISKQTLAEIPGVQQFQVFLQTSGKNDHDYMFSMVFADQAAYDAYNQHPAHVTYVKERWEKEVRSFQEIDVVLYE</sequence>
<reference evidence="3 4" key="2">
    <citation type="journal article" date="2016" name="Int. J. Syst. Evol. Microbiol.">
        <title>Paenibacillus bovis sp. nov., isolated from raw yak (Bos grunniens) milk.</title>
        <authorList>
            <person name="Gao C."/>
            <person name="Han J."/>
            <person name="Liu Z."/>
            <person name="Xu X."/>
            <person name="Hang F."/>
            <person name="Wu Z."/>
        </authorList>
    </citation>
    <scope>NUCLEOTIDE SEQUENCE [LARGE SCALE GENOMIC DNA]</scope>
    <source>
        <strain evidence="3 4">BD3526</strain>
    </source>
</reference>
<dbReference type="RefSeq" id="WP_060535200.1">
    <property type="nucleotide sequence ID" value="NZ_CP013023.1"/>
</dbReference>
<dbReference type="InterPro" id="IPR013097">
    <property type="entry name" value="Dabb"/>
</dbReference>
<dbReference type="AlphaFoldDB" id="A0A172ZHS0"/>
<evidence type="ECO:0000259" key="2">
    <source>
        <dbReference type="PROSITE" id="PS51725"/>
    </source>
</evidence>
<evidence type="ECO:0000313" key="4">
    <source>
        <dbReference type="Proteomes" id="UP000078148"/>
    </source>
</evidence>
<dbReference type="Gene3D" id="3.30.70.100">
    <property type="match status" value="1"/>
</dbReference>
<dbReference type="PROSITE" id="PS51502">
    <property type="entry name" value="S_R_A_B_BARREL"/>
    <property type="match status" value="1"/>
</dbReference>
<gene>
    <name evidence="3" type="ORF">AR543_14440</name>
</gene>
<dbReference type="Proteomes" id="UP000078148">
    <property type="component" value="Chromosome"/>
</dbReference>
<dbReference type="EMBL" id="CP013023">
    <property type="protein sequence ID" value="ANF97083.1"/>
    <property type="molecule type" value="Genomic_DNA"/>
</dbReference>
<dbReference type="Pfam" id="PF07876">
    <property type="entry name" value="Dabb"/>
    <property type="match status" value="1"/>
</dbReference>